<gene>
    <name evidence="1" type="ORF">LMG23994_05306</name>
</gene>
<accession>A0ABM8XUM7</accession>
<keyword evidence="2" id="KW-1185">Reference proteome</keyword>
<evidence type="ECO:0008006" key="3">
    <source>
        <dbReference type="Google" id="ProtNLM"/>
    </source>
</evidence>
<evidence type="ECO:0000313" key="1">
    <source>
        <dbReference type="EMBL" id="CAG9184087.1"/>
    </source>
</evidence>
<proteinExistence type="predicted"/>
<sequence>MNSDHSYYVSQTWSGIPRPPCPPAVPFGHESAIQSLHRLRIVRVALFAFALAATSANAQNRLVRDGVVLYWGLVPAAIVSQKHAIEDMHGAIPPGGGQLQHLVVALFNPDGSRIDNAVVRAQVSEIGIVDSPPKYLTPMEINGQASYGQIFPTVLSSKVRFRLFVRVPNYGADIEFVISATPPQSKAAQ</sequence>
<dbReference type="EMBL" id="CAJZAF010000036">
    <property type="protein sequence ID" value="CAG9184087.1"/>
    <property type="molecule type" value="Genomic_DNA"/>
</dbReference>
<evidence type="ECO:0000313" key="2">
    <source>
        <dbReference type="Proteomes" id="UP000701702"/>
    </source>
</evidence>
<reference evidence="1 2" key="1">
    <citation type="submission" date="2021-08" db="EMBL/GenBank/DDBJ databases">
        <authorList>
            <person name="Peeters C."/>
        </authorList>
    </citation>
    <scope>NUCLEOTIDE SEQUENCE [LARGE SCALE GENOMIC DNA]</scope>
    <source>
        <strain evidence="1 2">LMG 23994</strain>
    </source>
</reference>
<protein>
    <recommendedName>
        <fullName evidence="3">DUF4426 domain-containing protein</fullName>
    </recommendedName>
</protein>
<dbReference type="RefSeq" id="WP_224008032.1">
    <property type="nucleotide sequence ID" value="NZ_CAJZAF010000036.1"/>
</dbReference>
<dbReference type="Proteomes" id="UP000701702">
    <property type="component" value="Unassembled WGS sequence"/>
</dbReference>
<comment type="caution">
    <text evidence="1">The sequence shown here is derived from an EMBL/GenBank/DDBJ whole genome shotgun (WGS) entry which is preliminary data.</text>
</comment>
<organism evidence="1 2">
    <name type="scientific">Cupriavidus pinatubonensis</name>
    <dbReference type="NCBI Taxonomy" id="248026"/>
    <lineage>
        <taxon>Bacteria</taxon>
        <taxon>Pseudomonadati</taxon>
        <taxon>Pseudomonadota</taxon>
        <taxon>Betaproteobacteria</taxon>
        <taxon>Burkholderiales</taxon>
        <taxon>Burkholderiaceae</taxon>
        <taxon>Cupriavidus</taxon>
    </lineage>
</organism>
<name>A0ABM8XUM7_9BURK</name>